<dbReference type="PIRSF" id="PIRSF000139">
    <property type="entry name" value="Glc_ox_4Fe-4S"/>
    <property type="match status" value="1"/>
</dbReference>
<evidence type="ECO:0000256" key="5">
    <source>
        <dbReference type="ARBA" id="ARBA00023014"/>
    </source>
</evidence>
<keyword evidence="6" id="KW-0249">Electron transport</keyword>
<keyword evidence="5 6" id="KW-0411">Iron-sulfur</keyword>
<proteinExistence type="predicted"/>
<keyword evidence="2 6" id="KW-0479">Metal-binding</keyword>
<evidence type="ECO:0000256" key="4">
    <source>
        <dbReference type="ARBA" id="ARBA00023004"/>
    </source>
</evidence>
<keyword evidence="9" id="KW-1185">Reference proteome</keyword>
<evidence type="ECO:0000256" key="2">
    <source>
        <dbReference type="ARBA" id="ARBA00022723"/>
    </source>
</evidence>
<dbReference type="EC" id="1.1.99.14" evidence="6"/>
<evidence type="ECO:0000256" key="3">
    <source>
        <dbReference type="ARBA" id="ARBA00022737"/>
    </source>
</evidence>
<accession>A0A8J3UEP8</accession>
<comment type="catalytic activity">
    <reaction evidence="6">
        <text>glycolate + A = glyoxylate + AH2</text>
        <dbReference type="Rhea" id="RHEA:21264"/>
        <dbReference type="ChEBI" id="CHEBI:13193"/>
        <dbReference type="ChEBI" id="CHEBI:17499"/>
        <dbReference type="ChEBI" id="CHEBI:29805"/>
        <dbReference type="ChEBI" id="CHEBI:36655"/>
        <dbReference type="EC" id="1.1.99.14"/>
    </reaction>
</comment>
<feature type="domain" description="4Fe-4S ferredoxin-type" evidence="7">
    <location>
        <begin position="1"/>
        <end position="29"/>
    </location>
</feature>
<dbReference type="GO" id="GO:0046872">
    <property type="term" value="F:metal ion binding"/>
    <property type="evidence" value="ECO:0007669"/>
    <property type="project" value="UniProtKB-UniRule"/>
</dbReference>
<dbReference type="PANTHER" id="PTHR32479">
    <property type="entry name" value="GLYCOLATE OXIDASE IRON-SULFUR SUBUNIT"/>
    <property type="match status" value="1"/>
</dbReference>
<dbReference type="Gene3D" id="1.10.1060.10">
    <property type="entry name" value="Alpha-helical ferredoxin"/>
    <property type="match status" value="1"/>
</dbReference>
<sequence>MDPELIKDCVHCGFCLPTCPTYVLWGEEMDSPRGRIQLMDQHVHGTPVTDEMAGHLDACLGCMACVTACPSGVRYDRLIEQTRAVVEEEHTRTPEERALRAMVFALFPYRRRLRAMRLPMALSKRLQPLLERANPTLGAMAELAPPTARPVRLPPVVRARRRRRATVGLLTGCVQGEFFPQVNAATARVLALEGCDVVIPPRQGCCGALSLHSGREAEAKKFAMRTIATFERAGVDTVVVNAAGCGSSMKDYAEVLKDEPGWSGRADALAVRDLAEFLVELGPVAERHPLPVSVAYHDACHLAHAQGVRSQPRELLGGIPGLDLREIAESAICCGSAGTYNLFQPGAARELGDRKAERVLATGADLLVSANPGCTMQIAAATRRAGKGEIRVAHTAEVLDAALRGLSPQTLGWVTEDAG</sequence>
<dbReference type="PROSITE" id="PS00198">
    <property type="entry name" value="4FE4S_FER_1"/>
    <property type="match status" value="1"/>
</dbReference>
<evidence type="ECO:0000313" key="9">
    <source>
        <dbReference type="Proteomes" id="UP000644610"/>
    </source>
</evidence>
<dbReference type="EMBL" id="BOOQ01000002">
    <property type="protein sequence ID" value="GII44184.1"/>
    <property type="molecule type" value="Genomic_DNA"/>
</dbReference>
<evidence type="ECO:0000259" key="7">
    <source>
        <dbReference type="PROSITE" id="PS51379"/>
    </source>
</evidence>
<dbReference type="InterPro" id="IPR017896">
    <property type="entry name" value="4Fe4S_Fe-S-bd"/>
</dbReference>
<dbReference type="PANTHER" id="PTHR32479:SF17">
    <property type="entry name" value="GLYCOLATE OXIDASE IRON-SULFUR SUBUNIT"/>
    <property type="match status" value="1"/>
</dbReference>
<keyword evidence="4 6" id="KW-0408">Iron</keyword>
<evidence type="ECO:0000313" key="8">
    <source>
        <dbReference type="EMBL" id="GII44184.1"/>
    </source>
</evidence>
<dbReference type="InterPro" id="IPR009051">
    <property type="entry name" value="Helical_ferredxn"/>
</dbReference>
<organism evidence="8 9">
    <name type="scientific">Planotetraspora silvatica</name>
    <dbReference type="NCBI Taxonomy" id="234614"/>
    <lineage>
        <taxon>Bacteria</taxon>
        <taxon>Bacillati</taxon>
        <taxon>Actinomycetota</taxon>
        <taxon>Actinomycetes</taxon>
        <taxon>Streptosporangiales</taxon>
        <taxon>Streptosporangiaceae</taxon>
        <taxon>Planotetraspora</taxon>
    </lineage>
</organism>
<dbReference type="RefSeq" id="WP_203971466.1">
    <property type="nucleotide sequence ID" value="NZ_BAAAKY010000005.1"/>
</dbReference>
<keyword evidence="1 6" id="KW-0004">4Fe-4S</keyword>
<comment type="catalytic activity">
    <reaction evidence="6">
        <text>(R)-lactate + A = pyruvate + AH2</text>
        <dbReference type="Rhea" id="RHEA:15089"/>
        <dbReference type="ChEBI" id="CHEBI:13193"/>
        <dbReference type="ChEBI" id="CHEBI:15361"/>
        <dbReference type="ChEBI" id="CHEBI:16004"/>
        <dbReference type="ChEBI" id="CHEBI:17499"/>
    </reaction>
</comment>
<comment type="function">
    <text evidence="6">Component of a complex that catalyzes the oxidation of glycolate to glyoxylate.</text>
</comment>
<evidence type="ECO:0000256" key="6">
    <source>
        <dbReference type="PIRNR" id="PIRNR000139"/>
    </source>
</evidence>
<dbReference type="Proteomes" id="UP000644610">
    <property type="component" value="Unassembled WGS sequence"/>
</dbReference>
<dbReference type="InterPro" id="IPR004017">
    <property type="entry name" value="Cys_rich_dom"/>
</dbReference>
<keyword evidence="6" id="KW-0813">Transport</keyword>
<name>A0A8J3UEP8_9ACTN</name>
<dbReference type="Pfam" id="PF13183">
    <property type="entry name" value="Fer4_8"/>
    <property type="match status" value="1"/>
</dbReference>
<dbReference type="Pfam" id="PF02754">
    <property type="entry name" value="CCG"/>
    <property type="match status" value="2"/>
</dbReference>
<dbReference type="PROSITE" id="PS51379">
    <property type="entry name" value="4FE4S_FER_2"/>
    <property type="match status" value="2"/>
</dbReference>
<dbReference type="GO" id="GO:0051539">
    <property type="term" value="F:4 iron, 4 sulfur cluster binding"/>
    <property type="evidence" value="ECO:0007669"/>
    <property type="project" value="UniProtKB-UniRule"/>
</dbReference>
<dbReference type="InterPro" id="IPR012257">
    <property type="entry name" value="Glc_ox_4Fe-4S"/>
</dbReference>
<dbReference type="AlphaFoldDB" id="A0A8J3UEP8"/>
<dbReference type="Gene3D" id="3.20.20.150">
    <property type="entry name" value="Divalent-metal-dependent TIM barrel enzymes"/>
    <property type="match status" value="1"/>
</dbReference>
<comment type="cofactor">
    <cofactor evidence="6">
        <name>[4Fe-4S] cluster</name>
        <dbReference type="ChEBI" id="CHEBI:49883"/>
    </cofactor>
    <text evidence="6">Binds 2 [4Fe-4S] clusters.</text>
</comment>
<comment type="caution">
    <text evidence="8">The sequence shown here is derived from an EMBL/GenBank/DDBJ whole genome shotgun (WGS) entry which is preliminary data.</text>
</comment>
<evidence type="ECO:0000256" key="1">
    <source>
        <dbReference type="ARBA" id="ARBA00022485"/>
    </source>
</evidence>
<gene>
    <name evidence="8" type="primary">glcF_1</name>
    <name evidence="8" type="ORF">Psi02_06080</name>
</gene>
<dbReference type="InterPro" id="IPR017900">
    <property type="entry name" value="4Fe4S_Fe_S_CS"/>
</dbReference>
<reference evidence="8" key="1">
    <citation type="submission" date="2021-01" db="EMBL/GenBank/DDBJ databases">
        <title>Whole genome shotgun sequence of Planotetraspora silvatica NBRC 100141.</title>
        <authorList>
            <person name="Komaki H."/>
            <person name="Tamura T."/>
        </authorList>
    </citation>
    <scope>NUCLEOTIDE SEQUENCE</scope>
    <source>
        <strain evidence="8">NBRC 100141</strain>
    </source>
</reference>
<dbReference type="SUPFAM" id="SSF54862">
    <property type="entry name" value="4Fe-4S ferredoxins"/>
    <property type="match status" value="1"/>
</dbReference>
<protein>
    <recommendedName>
        <fullName evidence="6">Glycolate oxidase iron-sulfur subunit</fullName>
        <ecNumber evidence="6">1.1.99.14</ecNumber>
    </recommendedName>
</protein>
<feature type="domain" description="4Fe-4S ferredoxin-type" evidence="7">
    <location>
        <begin position="50"/>
        <end position="81"/>
    </location>
</feature>
<keyword evidence="3" id="KW-0677">Repeat</keyword>
<dbReference type="GO" id="GO:0019154">
    <property type="term" value="F:glycolate dehydrogenase activity"/>
    <property type="evidence" value="ECO:0007669"/>
    <property type="project" value="UniProtKB-EC"/>
</dbReference>